<protein>
    <submittedName>
        <fullName evidence="1">Uncharacterized protein</fullName>
    </submittedName>
</protein>
<keyword evidence="2" id="KW-1185">Reference proteome</keyword>
<dbReference type="Proteomes" id="UP001642484">
    <property type="component" value="Unassembled WGS sequence"/>
</dbReference>
<gene>
    <name evidence="1" type="ORF">CCMP2556_LOCUS37601</name>
</gene>
<dbReference type="InterPro" id="IPR043131">
    <property type="entry name" value="BCAT-like_N"/>
</dbReference>
<proteinExistence type="predicted"/>
<organism evidence="1 2">
    <name type="scientific">Durusdinium trenchii</name>
    <dbReference type="NCBI Taxonomy" id="1381693"/>
    <lineage>
        <taxon>Eukaryota</taxon>
        <taxon>Sar</taxon>
        <taxon>Alveolata</taxon>
        <taxon>Dinophyceae</taxon>
        <taxon>Suessiales</taxon>
        <taxon>Symbiodiniaceae</taxon>
        <taxon>Durusdinium</taxon>
    </lineage>
</organism>
<dbReference type="Gene3D" id="3.30.470.10">
    <property type="match status" value="1"/>
</dbReference>
<name>A0ABP0PN55_9DINO</name>
<evidence type="ECO:0000313" key="1">
    <source>
        <dbReference type="EMBL" id="CAK9076314.1"/>
    </source>
</evidence>
<comment type="caution">
    <text evidence="1">The sequence shown here is derived from an EMBL/GenBank/DDBJ whole genome shotgun (WGS) entry which is preliminary data.</text>
</comment>
<sequence>MSNGGVKRKLAVLDRDAFLEKSKAARMQRCPQGHFIKAMYSSLVDAIITDPELMAPAPCLARGHAVFDTCTLANGCVYRLGLHLDRLFTSAKLAKLKLPFGDSEEKLRGGNCLRDLCRKRPKEWRRAILSHCWAWKLWIHLSRL</sequence>
<dbReference type="InterPro" id="IPR036038">
    <property type="entry name" value="Aminotransferase-like"/>
</dbReference>
<evidence type="ECO:0000313" key="2">
    <source>
        <dbReference type="Proteomes" id="UP001642484"/>
    </source>
</evidence>
<dbReference type="SUPFAM" id="SSF56752">
    <property type="entry name" value="D-aminoacid aminotransferase-like PLP-dependent enzymes"/>
    <property type="match status" value="1"/>
</dbReference>
<accession>A0ABP0PN55</accession>
<dbReference type="EMBL" id="CAXAMN010023251">
    <property type="protein sequence ID" value="CAK9076314.1"/>
    <property type="molecule type" value="Genomic_DNA"/>
</dbReference>
<reference evidence="1 2" key="1">
    <citation type="submission" date="2024-02" db="EMBL/GenBank/DDBJ databases">
        <authorList>
            <person name="Chen Y."/>
            <person name="Shah S."/>
            <person name="Dougan E. K."/>
            <person name="Thang M."/>
            <person name="Chan C."/>
        </authorList>
    </citation>
    <scope>NUCLEOTIDE SEQUENCE [LARGE SCALE GENOMIC DNA]</scope>
</reference>